<dbReference type="InterPro" id="IPR036259">
    <property type="entry name" value="MFS_trans_sf"/>
</dbReference>
<dbReference type="FunFam" id="1.20.1250.20:FF:000011">
    <property type="entry name" value="MFS multidrug transporter, putative"/>
    <property type="match status" value="1"/>
</dbReference>
<dbReference type="CDD" id="cd17323">
    <property type="entry name" value="MFS_Tpo1_MDR_like"/>
    <property type="match status" value="1"/>
</dbReference>
<dbReference type="AlphaFoldDB" id="A0A225A6U4"/>
<dbReference type="STRING" id="1441469.A0A225A6U4"/>
<dbReference type="Proteomes" id="UP000214365">
    <property type="component" value="Unassembled WGS sequence"/>
</dbReference>
<feature type="transmembrane region" description="Helical" evidence="6">
    <location>
        <begin position="384"/>
        <end position="404"/>
    </location>
</feature>
<comment type="subcellular location">
    <subcellularLocation>
        <location evidence="1">Membrane</location>
        <topology evidence="1">Multi-pass membrane protein</topology>
    </subcellularLocation>
</comment>
<dbReference type="PANTHER" id="PTHR23502:SF60">
    <property type="entry name" value="MAJOR FACILITATOR SUPERFAMILY (MFS) PROFILE DOMAIN-CONTAINING PROTEIN-RELATED"/>
    <property type="match status" value="1"/>
</dbReference>
<reference evidence="8 9" key="1">
    <citation type="submission" date="2015-06" db="EMBL/GenBank/DDBJ databases">
        <title>Talaromyces atroroseus IBT 11181 draft genome.</title>
        <authorList>
            <person name="Rasmussen K.B."/>
            <person name="Rasmussen S."/>
            <person name="Petersen B."/>
            <person name="Sicheritz-Ponten T."/>
            <person name="Mortensen U.H."/>
            <person name="Thrane U."/>
        </authorList>
    </citation>
    <scope>NUCLEOTIDE SEQUENCE [LARGE SCALE GENOMIC DNA]</scope>
    <source>
        <strain evidence="8 9">IBT 11181</strain>
    </source>
</reference>
<dbReference type="SUPFAM" id="SSF103473">
    <property type="entry name" value="MFS general substrate transporter"/>
    <property type="match status" value="1"/>
</dbReference>
<sequence>MGDVEKAAAASLKPPAVSTTDDNLVDWDGPNDPTNPVNWPFRRRWLVTISVAGFSFISPTSTSMTAPALSSIGEDLNITSSFMLNLTLSSFILAYAFGPFAVAPLSEVYGRVKVLQVSNIMYLFFNLGCGFAQNSAQLIVCRFFAGLGGSAPLVIGAGVLADCWRPEERGTAISLFTMVTLLGPTIGPIVGGFITQYSNWRWIFYSLTIADAVIQVFGFLVLRETYAPKLLGDKARALRAETGNDALYTKWEKGGRSMKIILRTALARPFIFLFTQPICQMLTLYVAYLYGLTYLMLTTFPSLWTGVYGESISIGGLNYLSLGIGYAIGTQGTARINDIIYRRLSAKSGTGAGQPEYRLPMLLVSAILVPIGLFWYGWSAQAQIQWIMPDIGAAIFGIGVRIGYQCCQVYVVDTYRTYAASAGAVLVFLRSLAGFGFPLFAPYMFEALDYGWGNSVLAFIAIFIGIPAPFILWKWGPTLRERSRYQIL</sequence>
<feature type="transmembrane region" description="Helical" evidence="6">
    <location>
        <begin position="452"/>
        <end position="473"/>
    </location>
</feature>
<feature type="region of interest" description="Disordered" evidence="5">
    <location>
        <begin position="8"/>
        <end position="29"/>
    </location>
</feature>
<evidence type="ECO:0000259" key="7">
    <source>
        <dbReference type="PROSITE" id="PS50850"/>
    </source>
</evidence>
<feature type="transmembrane region" description="Helical" evidence="6">
    <location>
        <begin position="114"/>
        <end position="133"/>
    </location>
</feature>
<keyword evidence="2 6" id="KW-0812">Transmembrane</keyword>
<keyword evidence="9" id="KW-1185">Reference proteome</keyword>
<keyword evidence="3 6" id="KW-1133">Transmembrane helix</keyword>
<feature type="domain" description="Major facilitator superfamily (MFS) profile" evidence="7">
    <location>
        <begin position="47"/>
        <end position="479"/>
    </location>
</feature>
<dbReference type="OrthoDB" id="6770063at2759"/>
<feature type="transmembrane region" description="Helical" evidence="6">
    <location>
        <begin position="82"/>
        <end position="102"/>
    </location>
</feature>
<evidence type="ECO:0000313" key="8">
    <source>
        <dbReference type="EMBL" id="OKL56142.1"/>
    </source>
</evidence>
<dbReference type="PROSITE" id="PS50850">
    <property type="entry name" value="MFS"/>
    <property type="match status" value="1"/>
</dbReference>
<evidence type="ECO:0000256" key="6">
    <source>
        <dbReference type="SAM" id="Phobius"/>
    </source>
</evidence>
<accession>A0A225A6U4</accession>
<evidence type="ECO:0000256" key="1">
    <source>
        <dbReference type="ARBA" id="ARBA00004141"/>
    </source>
</evidence>
<evidence type="ECO:0000256" key="3">
    <source>
        <dbReference type="ARBA" id="ARBA00022989"/>
    </source>
</evidence>
<keyword evidence="4 6" id="KW-0472">Membrane</keyword>
<dbReference type="Gene3D" id="1.20.1250.20">
    <property type="entry name" value="MFS general substrate transporter like domains"/>
    <property type="match status" value="1"/>
</dbReference>
<dbReference type="PANTHER" id="PTHR23502">
    <property type="entry name" value="MAJOR FACILITATOR SUPERFAMILY"/>
    <property type="match status" value="1"/>
</dbReference>
<dbReference type="GO" id="GO:0016020">
    <property type="term" value="C:membrane"/>
    <property type="evidence" value="ECO:0007669"/>
    <property type="project" value="UniProtKB-SubCell"/>
</dbReference>
<feature type="transmembrane region" description="Helical" evidence="6">
    <location>
        <begin position="317"/>
        <end position="336"/>
    </location>
</feature>
<feature type="transmembrane region" description="Helical" evidence="6">
    <location>
        <begin position="416"/>
        <end position="440"/>
    </location>
</feature>
<proteinExistence type="predicted"/>
<feature type="transmembrane region" description="Helical" evidence="6">
    <location>
        <begin position="173"/>
        <end position="196"/>
    </location>
</feature>
<dbReference type="InterPro" id="IPR020846">
    <property type="entry name" value="MFS_dom"/>
</dbReference>
<name>A0A225A6U4_TALAT</name>
<dbReference type="EMBL" id="LFMY01000016">
    <property type="protein sequence ID" value="OKL56142.1"/>
    <property type="molecule type" value="Genomic_DNA"/>
</dbReference>
<feature type="transmembrane region" description="Helical" evidence="6">
    <location>
        <begin position="45"/>
        <end position="62"/>
    </location>
</feature>
<feature type="transmembrane region" description="Helical" evidence="6">
    <location>
        <begin position="357"/>
        <end position="378"/>
    </location>
</feature>
<organism evidence="8 9">
    <name type="scientific">Talaromyces atroroseus</name>
    <dbReference type="NCBI Taxonomy" id="1441469"/>
    <lineage>
        <taxon>Eukaryota</taxon>
        <taxon>Fungi</taxon>
        <taxon>Dikarya</taxon>
        <taxon>Ascomycota</taxon>
        <taxon>Pezizomycotina</taxon>
        <taxon>Eurotiomycetes</taxon>
        <taxon>Eurotiomycetidae</taxon>
        <taxon>Eurotiales</taxon>
        <taxon>Trichocomaceae</taxon>
        <taxon>Talaromyces</taxon>
        <taxon>Talaromyces sect. Trachyspermi</taxon>
    </lineage>
</organism>
<dbReference type="GO" id="GO:0022857">
    <property type="term" value="F:transmembrane transporter activity"/>
    <property type="evidence" value="ECO:0007669"/>
    <property type="project" value="InterPro"/>
</dbReference>
<feature type="transmembrane region" description="Helical" evidence="6">
    <location>
        <begin position="270"/>
        <end position="297"/>
    </location>
</feature>
<evidence type="ECO:0000256" key="2">
    <source>
        <dbReference type="ARBA" id="ARBA00022692"/>
    </source>
</evidence>
<dbReference type="InterPro" id="IPR011701">
    <property type="entry name" value="MFS"/>
</dbReference>
<evidence type="ECO:0000256" key="5">
    <source>
        <dbReference type="SAM" id="MobiDB-lite"/>
    </source>
</evidence>
<evidence type="ECO:0000313" key="9">
    <source>
        <dbReference type="Proteomes" id="UP000214365"/>
    </source>
</evidence>
<feature type="transmembrane region" description="Helical" evidence="6">
    <location>
        <begin position="139"/>
        <end position="161"/>
    </location>
</feature>
<comment type="caution">
    <text evidence="8">The sequence shown here is derived from an EMBL/GenBank/DDBJ whole genome shotgun (WGS) entry which is preliminary data.</text>
</comment>
<evidence type="ECO:0000256" key="4">
    <source>
        <dbReference type="ARBA" id="ARBA00023136"/>
    </source>
</evidence>
<dbReference type="RefSeq" id="XP_020116263.1">
    <property type="nucleotide sequence ID" value="XM_020263645.1"/>
</dbReference>
<dbReference type="Pfam" id="PF07690">
    <property type="entry name" value="MFS_1"/>
    <property type="match status" value="1"/>
</dbReference>
<feature type="transmembrane region" description="Helical" evidence="6">
    <location>
        <begin position="202"/>
        <end position="222"/>
    </location>
</feature>
<protein>
    <recommendedName>
        <fullName evidence="7">Major facilitator superfamily (MFS) profile domain-containing protein</fullName>
    </recommendedName>
</protein>
<dbReference type="GeneID" id="31008503"/>
<gene>
    <name evidence="8" type="ORF">UA08_08747</name>
</gene>